<evidence type="ECO:0000256" key="1">
    <source>
        <dbReference type="ARBA" id="ARBA00008791"/>
    </source>
</evidence>
<proteinExistence type="inferred from homology"/>
<dbReference type="InterPro" id="IPR006016">
    <property type="entry name" value="UspA"/>
</dbReference>
<accession>A0ABS5PV90</accession>
<dbReference type="RefSeq" id="WP_213637842.1">
    <property type="nucleotide sequence ID" value="NZ_JADPMV010000001.1"/>
</dbReference>
<name>A0ABS5PV90_9PSED</name>
<evidence type="ECO:0000313" key="4">
    <source>
        <dbReference type="Proteomes" id="UP001196601"/>
    </source>
</evidence>
<dbReference type="Proteomes" id="UP001196601">
    <property type="component" value="Unassembled WGS sequence"/>
</dbReference>
<dbReference type="Gene3D" id="3.40.50.620">
    <property type="entry name" value="HUPs"/>
    <property type="match status" value="1"/>
</dbReference>
<dbReference type="EMBL" id="JADPMV010000001">
    <property type="protein sequence ID" value="MBS7660465.1"/>
    <property type="molecule type" value="Genomic_DNA"/>
</dbReference>
<evidence type="ECO:0000259" key="2">
    <source>
        <dbReference type="Pfam" id="PF00582"/>
    </source>
</evidence>
<organism evidence="3 4">
    <name type="scientific">Pseudomonas lalucatii</name>
    <dbReference type="NCBI Taxonomy" id="1424203"/>
    <lineage>
        <taxon>Bacteria</taxon>
        <taxon>Pseudomonadati</taxon>
        <taxon>Pseudomonadota</taxon>
        <taxon>Gammaproteobacteria</taxon>
        <taxon>Pseudomonadales</taxon>
        <taxon>Pseudomonadaceae</taxon>
        <taxon>Pseudomonas</taxon>
    </lineage>
</organism>
<protein>
    <submittedName>
        <fullName evidence="3">Universal stress protein</fullName>
    </submittedName>
</protein>
<dbReference type="CDD" id="cd00293">
    <property type="entry name" value="USP-like"/>
    <property type="match status" value="1"/>
</dbReference>
<dbReference type="InterPro" id="IPR014729">
    <property type="entry name" value="Rossmann-like_a/b/a_fold"/>
</dbReference>
<gene>
    <name evidence="3" type="ORF">I0D00_00675</name>
</gene>
<comment type="caution">
    <text evidence="3">The sequence shown here is derived from an EMBL/GenBank/DDBJ whole genome shotgun (WGS) entry which is preliminary data.</text>
</comment>
<sequence length="138" mass="14643">MYRQIMIPVDLAYVERLEKALATGADLAKVYGAPVCYVGVSSNTPSAIAHNPAEFTAKLEAFAKAQAQKYGLATVSSAAYISHDPAVDLDKTLLKAAKEQHADLVVMASHVPGLAEHLFASNAGYFASYSDASVLVVR</sequence>
<dbReference type="InterPro" id="IPR006015">
    <property type="entry name" value="Universal_stress_UspA"/>
</dbReference>
<dbReference type="Pfam" id="PF00582">
    <property type="entry name" value="Usp"/>
    <property type="match status" value="1"/>
</dbReference>
<keyword evidence="4" id="KW-1185">Reference proteome</keyword>
<reference evidence="3 4" key="1">
    <citation type="journal article" date="2021" name="Syst. Appl. Microbiol.">
        <title>Pseudomonas lalucatii sp. nov. isolated from Vallgornera, a karstic cave in Mallorca, Western Mediterranean.</title>
        <authorList>
            <person name="Busquets A."/>
            <person name="Mulet M."/>
            <person name="Gomila M."/>
            <person name="Garcia-Valdes E."/>
        </authorList>
    </citation>
    <scope>NUCLEOTIDE SEQUENCE [LARGE SCALE GENOMIC DNA]</scope>
    <source>
        <strain evidence="3 4">R1b54</strain>
    </source>
</reference>
<dbReference type="SUPFAM" id="SSF52402">
    <property type="entry name" value="Adenine nucleotide alpha hydrolases-like"/>
    <property type="match status" value="1"/>
</dbReference>
<dbReference type="PRINTS" id="PR01438">
    <property type="entry name" value="UNVRSLSTRESS"/>
</dbReference>
<feature type="domain" description="UspA" evidence="2">
    <location>
        <begin position="1"/>
        <end position="138"/>
    </location>
</feature>
<evidence type="ECO:0000313" key="3">
    <source>
        <dbReference type="EMBL" id="MBS7660465.1"/>
    </source>
</evidence>
<comment type="similarity">
    <text evidence="1">Belongs to the universal stress protein A family.</text>
</comment>